<dbReference type="Pfam" id="PF00215">
    <property type="entry name" value="OMPdecase"/>
    <property type="match status" value="1"/>
</dbReference>
<dbReference type="Gene3D" id="3.20.20.70">
    <property type="entry name" value="Aldolase class I"/>
    <property type="match status" value="1"/>
</dbReference>
<protein>
    <recommendedName>
        <fullName evidence="7">Orotidine 5'-phosphate decarboxylase</fullName>
        <ecNumber evidence="7">4.1.1.23</ecNumber>
    </recommendedName>
    <alternativeName>
        <fullName evidence="7">OMP decarboxylase</fullName>
        <shortName evidence="7">OMPDCase</shortName>
        <shortName evidence="7">OMPdecase</shortName>
    </alternativeName>
</protein>
<dbReference type="GO" id="GO:0004590">
    <property type="term" value="F:orotidine-5'-phosphate decarboxylase activity"/>
    <property type="evidence" value="ECO:0007669"/>
    <property type="project" value="UniProtKB-UniRule"/>
</dbReference>
<evidence type="ECO:0000256" key="4">
    <source>
        <dbReference type="ARBA" id="ARBA00022975"/>
    </source>
</evidence>
<feature type="binding site" evidence="7 9">
    <location>
        <position position="121"/>
    </location>
    <ligand>
        <name>substrate</name>
    </ligand>
</feature>
<comment type="catalytic activity">
    <reaction evidence="6 7 10">
        <text>orotidine 5'-phosphate + H(+) = UMP + CO2</text>
        <dbReference type="Rhea" id="RHEA:11596"/>
        <dbReference type="ChEBI" id="CHEBI:15378"/>
        <dbReference type="ChEBI" id="CHEBI:16526"/>
        <dbReference type="ChEBI" id="CHEBI:57538"/>
        <dbReference type="ChEBI" id="CHEBI:57865"/>
        <dbReference type="EC" id="4.1.1.23"/>
    </reaction>
</comment>
<evidence type="ECO:0000256" key="2">
    <source>
        <dbReference type="ARBA" id="ARBA00004861"/>
    </source>
</evidence>
<dbReference type="PROSITE" id="PS00156">
    <property type="entry name" value="OMPDECASE"/>
    <property type="match status" value="1"/>
</dbReference>
<organism evidence="12 13">
    <name type="scientific">Salinarimonas ramus</name>
    <dbReference type="NCBI Taxonomy" id="690164"/>
    <lineage>
        <taxon>Bacteria</taxon>
        <taxon>Pseudomonadati</taxon>
        <taxon>Pseudomonadota</taxon>
        <taxon>Alphaproteobacteria</taxon>
        <taxon>Hyphomicrobiales</taxon>
        <taxon>Salinarimonadaceae</taxon>
        <taxon>Salinarimonas</taxon>
    </lineage>
</organism>
<dbReference type="InterPro" id="IPR018089">
    <property type="entry name" value="OMPdecase_AS"/>
</dbReference>
<dbReference type="SMART" id="SM00934">
    <property type="entry name" value="OMPdecase"/>
    <property type="match status" value="1"/>
</dbReference>
<keyword evidence="3 7" id="KW-0210">Decarboxylase</keyword>
<feature type="binding site" evidence="7 9">
    <location>
        <position position="17"/>
    </location>
    <ligand>
        <name>substrate</name>
    </ligand>
</feature>
<comment type="similarity">
    <text evidence="7">Belongs to the OMP decarboxylase family. Type 1 subfamily.</text>
</comment>
<dbReference type="InterPro" id="IPR011060">
    <property type="entry name" value="RibuloseP-bd_barrel"/>
</dbReference>
<feature type="binding site" evidence="7 9">
    <location>
        <position position="39"/>
    </location>
    <ligand>
        <name>substrate</name>
    </ligand>
</feature>
<comment type="caution">
    <text evidence="7">Lacks conserved residue(s) required for the propagation of feature annotation.</text>
</comment>
<proteinExistence type="inferred from homology"/>
<reference evidence="12 13" key="1">
    <citation type="journal article" date="2014" name="Int. J. Syst. Evol. Microbiol.">
        <title>Complete genome sequence of Corynebacterium casei LMG S-19264T (=DSM 44701T), isolated from a smear-ripened cheese.</title>
        <authorList>
            <consortium name="US DOE Joint Genome Institute (JGI-PGF)"/>
            <person name="Walter F."/>
            <person name="Albersmeier A."/>
            <person name="Kalinowski J."/>
            <person name="Ruckert C."/>
        </authorList>
    </citation>
    <scope>NUCLEOTIDE SEQUENCE [LARGE SCALE GENOMIC DNA]</scope>
    <source>
        <strain evidence="12 13">CGMCC 1.9161</strain>
    </source>
</reference>
<dbReference type="RefSeq" id="WP_188914907.1">
    <property type="nucleotide sequence ID" value="NZ_BMMF01000013.1"/>
</dbReference>
<dbReference type="InterPro" id="IPR001754">
    <property type="entry name" value="OMPdeCOase_dom"/>
</dbReference>
<accession>A0A917QGI9</accession>
<evidence type="ECO:0000256" key="7">
    <source>
        <dbReference type="HAMAP-Rule" id="MF_01200"/>
    </source>
</evidence>
<dbReference type="CDD" id="cd04725">
    <property type="entry name" value="OMP_decarboxylase_like"/>
    <property type="match status" value="1"/>
</dbReference>
<comment type="pathway">
    <text evidence="2 7 10">Pyrimidine metabolism; UMP biosynthesis via de novo pathway; UMP from orotate: step 2/2.</text>
</comment>
<evidence type="ECO:0000259" key="11">
    <source>
        <dbReference type="SMART" id="SM00934"/>
    </source>
</evidence>
<feature type="binding site" evidence="7 9">
    <location>
        <position position="191"/>
    </location>
    <ligand>
        <name>substrate</name>
    </ligand>
</feature>
<dbReference type="EMBL" id="BMMF01000013">
    <property type="protein sequence ID" value="GGK47940.1"/>
    <property type="molecule type" value="Genomic_DNA"/>
</dbReference>
<keyword evidence="13" id="KW-1185">Reference proteome</keyword>
<comment type="caution">
    <text evidence="12">The sequence shown here is derived from an EMBL/GenBank/DDBJ whole genome shotgun (WGS) entry which is preliminary data.</text>
</comment>
<feature type="binding site" evidence="9">
    <location>
        <position position="211"/>
    </location>
    <ligand>
        <name>substrate</name>
    </ligand>
</feature>
<evidence type="ECO:0000313" key="12">
    <source>
        <dbReference type="EMBL" id="GGK47940.1"/>
    </source>
</evidence>
<dbReference type="PANTHER" id="PTHR32119:SF2">
    <property type="entry name" value="OROTIDINE 5'-PHOSPHATE DECARBOXYLASE"/>
    <property type="match status" value="1"/>
</dbReference>
<keyword evidence="4 7" id="KW-0665">Pyrimidine biosynthesis</keyword>
<feature type="binding site" evidence="7">
    <location>
        <begin position="66"/>
        <end position="75"/>
    </location>
    <ligand>
        <name>substrate</name>
    </ligand>
</feature>
<keyword evidence="5 7" id="KW-0456">Lyase</keyword>
<dbReference type="NCBIfam" id="TIGR01740">
    <property type="entry name" value="pyrF"/>
    <property type="match status" value="1"/>
</dbReference>
<comment type="function">
    <text evidence="1 7">Catalyzes the decarboxylation of orotidine 5'-monophosphate (OMP) to uridine 5'-monophosphate (UMP).</text>
</comment>
<name>A0A917QGI9_9HYPH</name>
<feature type="binding site" evidence="7 9">
    <location>
        <position position="182"/>
    </location>
    <ligand>
        <name>substrate</name>
    </ligand>
</feature>
<feature type="active site" description="For OMPdecase activity" evidence="8">
    <location>
        <position position="66"/>
    </location>
</feature>
<dbReference type="NCBIfam" id="NF001273">
    <property type="entry name" value="PRK00230.1"/>
    <property type="match status" value="1"/>
</dbReference>
<feature type="domain" description="Orotidine 5'-phosphate decarboxylase" evidence="11">
    <location>
        <begin position="11"/>
        <end position="227"/>
    </location>
</feature>
<dbReference type="Proteomes" id="UP000600449">
    <property type="component" value="Unassembled WGS sequence"/>
</dbReference>
<evidence type="ECO:0000256" key="3">
    <source>
        <dbReference type="ARBA" id="ARBA00022793"/>
    </source>
</evidence>
<feature type="active site" description="For OMPdecase activity" evidence="8">
    <location>
        <position position="68"/>
    </location>
</feature>
<comment type="subunit">
    <text evidence="7">Homodimer.</text>
</comment>
<dbReference type="InterPro" id="IPR014732">
    <property type="entry name" value="OMPdecase"/>
</dbReference>
<feature type="active site" description="Proton donor" evidence="7">
    <location>
        <position position="68"/>
    </location>
</feature>
<dbReference type="AlphaFoldDB" id="A0A917QGI9"/>
<gene>
    <name evidence="7 12" type="primary">pyrF</name>
    <name evidence="12" type="ORF">GCM10011322_38680</name>
</gene>
<dbReference type="HAMAP" id="MF_01200_B">
    <property type="entry name" value="OMPdecase_type1_B"/>
    <property type="match status" value="1"/>
</dbReference>
<dbReference type="InterPro" id="IPR047596">
    <property type="entry name" value="OMPdecase_bac"/>
</dbReference>
<evidence type="ECO:0000256" key="5">
    <source>
        <dbReference type="ARBA" id="ARBA00023239"/>
    </source>
</evidence>
<dbReference type="PANTHER" id="PTHR32119">
    <property type="entry name" value="OROTIDINE 5'-PHOSPHATE DECARBOXYLASE"/>
    <property type="match status" value="1"/>
</dbReference>
<evidence type="ECO:0000256" key="1">
    <source>
        <dbReference type="ARBA" id="ARBA00002356"/>
    </source>
</evidence>
<dbReference type="GO" id="GO:0005829">
    <property type="term" value="C:cytosol"/>
    <property type="evidence" value="ECO:0007669"/>
    <property type="project" value="TreeGrafter"/>
</dbReference>
<evidence type="ECO:0000256" key="8">
    <source>
        <dbReference type="PIRSR" id="PIRSR614732-1"/>
    </source>
</evidence>
<evidence type="ECO:0000256" key="10">
    <source>
        <dbReference type="RuleBase" id="RU000512"/>
    </source>
</evidence>
<dbReference type="InterPro" id="IPR013785">
    <property type="entry name" value="Aldolase_TIM"/>
</dbReference>
<dbReference type="GO" id="GO:0006207">
    <property type="term" value="P:'de novo' pyrimidine nucleobase biosynthetic process"/>
    <property type="evidence" value="ECO:0007669"/>
    <property type="project" value="InterPro"/>
</dbReference>
<dbReference type="GO" id="GO:0044205">
    <property type="term" value="P:'de novo' UMP biosynthetic process"/>
    <property type="evidence" value="ECO:0007669"/>
    <property type="project" value="UniProtKB-UniRule"/>
</dbReference>
<feature type="binding site" evidence="7 9">
    <location>
        <position position="212"/>
    </location>
    <ligand>
        <name>substrate</name>
    </ligand>
</feature>
<dbReference type="EC" id="4.1.1.23" evidence="7"/>
<evidence type="ECO:0000256" key="9">
    <source>
        <dbReference type="PIRSR" id="PIRSR614732-2"/>
    </source>
</evidence>
<evidence type="ECO:0000313" key="13">
    <source>
        <dbReference type="Proteomes" id="UP000600449"/>
    </source>
</evidence>
<evidence type="ECO:0000256" key="6">
    <source>
        <dbReference type="ARBA" id="ARBA00049157"/>
    </source>
</evidence>
<dbReference type="SUPFAM" id="SSF51366">
    <property type="entry name" value="Ribulose-phoshate binding barrel"/>
    <property type="match status" value="1"/>
</dbReference>
<sequence length="235" mass="24592">MTRTAIPLEERLVVGLDVPTVEEARALVSRIGDAGRFYKIGYRLGFSGGLDFARELVDAGKKVFLDFKLHDIANTVEEGVAAVAAMGVDLLTVHAYPQTMAAAVAGRGESGLKILAVTVLTSWDDADLAQAGFTDDVASLVARRAQQAREAHVDGIVASAAEAARIRGIVGEEMLIVTPGIRPAGAEAGDQKRVVTPADALRAGADLLVVARPIIRAEDPRAAAQAILEEMATAA</sequence>
<feature type="active site" description="For OMPdecase activity" evidence="8">
    <location>
        <position position="71"/>
    </location>
</feature>